<evidence type="ECO:0000313" key="3">
    <source>
        <dbReference type="EMBL" id="KIV94911.1"/>
    </source>
</evidence>
<reference evidence="3 4" key="1">
    <citation type="submission" date="2015-01" db="EMBL/GenBank/DDBJ databases">
        <title>The Genome Sequence of Exophiala mesophila CBS40295.</title>
        <authorList>
            <consortium name="The Broad Institute Genomics Platform"/>
            <person name="Cuomo C."/>
            <person name="de Hoog S."/>
            <person name="Gorbushina A."/>
            <person name="Stielow B."/>
            <person name="Teixiera M."/>
            <person name="Abouelleil A."/>
            <person name="Chapman S.B."/>
            <person name="Priest M."/>
            <person name="Young S.K."/>
            <person name="Wortman J."/>
            <person name="Nusbaum C."/>
            <person name="Birren B."/>
        </authorList>
    </citation>
    <scope>NUCLEOTIDE SEQUENCE [LARGE SCALE GENOMIC DNA]</scope>
    <source>
        <strain evidence="3 4">CBS 40295</strain>
    </source>
</reference>
<keyword evidence="4" id="KW-1185">Reference proteome</keyword>
<dbReference type="InterPro" id="IPR016040">
    <property type="entry name" value="NAD(P)-bd_dom"/>
</dbReference>
<organism evidence="3 4">
    <name type="scientific">Exophiala mesophila</name>
    <name type="common">Black yeast-like fungus</name>
    <dbReference type="NCBI Taxonomy" id="212818"/>
    <lineage>
        <taxon>Eukaryota</taxon>
        <taxon>Fungi</taxon>
        <taxon>Dikarya</taxon>
        <taxon>Ascomycota</taxon>
        <taxon>Pezizomycotina</taxon>
        <taxon>Eurotiomycetes</taxon>
        <taxon>Chaetothyriomycetidae</taxon>
        <taxon>Chaetothyriales</taxon>
        <taxon>Herpotrichiellaceae</taxon>
        <taxon>Exophiala</taxon>
    </lineage>
</organism>
<dbReference type="HOGENOM" id="CLU_025711_4_3_1"/>
<evidence type="ECO:0000256" key="1">
    <source>
        <dbReference type="ARBA" id="ARBA00038376"/>
    </source>
</evidence>
<dbReference type="GO" id="GO:0042602">
    <property type="term" value="F:riboflavin reductase (NADPH) activity"/>
    <property type="evidence" value="ECO:0007669"/>
    <property type="project" value="TreeGrafter"/>
</dbReference>
<dbReference type="PANTHER" id="PTHR43355:SF2">
    <property type="entry name" value="FLAVIN REDUCTASE (NADPH)"/>
    <property type="match status" value="1"/>
</dbReference>
<dbReference type="OMA" id="EAKSITW"/>
<dbReference type="RefSeq" id="XP_016226485.1">
    <property type="nucleotide sequence ID" value="XM_016366967.1"/>
</dbReference>
<dbReference type="AlphaFoldDB" id="A0A0D1Y2U5"/>
<dbReference type="InterPro" id="IPR051606">
    <property type="entry name" value="Polyketide_Oxido-like"/>
</dbReference>
<dbReference type="VEuPathDB" id="FungiDB:PV10_02632"/>
<gene>
    <name evidence="3" type="ORF">PV10_02632</name>
</gene>
<dbReference type="STRING" id="212818.A0A0D1Y2U5"/>
<dbReference type="GO" id="GO:0004074">
    <property type="term" value="F:biliverdin reductase [NAD(P)H] activity"/>
    <property type="evidence" value="ECO:0007669"/>
    <property type="project" value="TreeGrafter"/>
</dbReference>
<dbReference type="InterPro" id="IPR036291">
    <property type="entry name" value="NAD(P)-bd_dom_sf"/>
</dbReference>
<dbReference type="PANTHER" id="PTHR43355">
    <property type="entry name" value="FLAVIN REDUCTASE (NADPH)"/>
    <property type="match status" value="1"/>
</dbReference>
<evidence type="ECO:0000259" key="2">
    <source>
        <dbReference type="Pfam" id="PF13460"/>
    </source>
</evidence>
<protein>
    <recommendedName>
        <fullName evidence="2">NAD(P)-binding domain-containing protein</fullName>
    </recommendedName>
</protein>
<comment type="similarity">
    <text evidence="1">Belongs to the avfA family.</text>
</comment>
<dbReference type="GeneID" id="27320477"/>
<accession>A0A0D1Y2U5</accession>
<evidence type="ECO:0000313" key="4">
    <source>
        <dbReference type="Proteomes" id="UP000054302"/>
    </source>
</evidence>
<name>A0A0D1Y2U5_EXOME</name>
<proteinExistence type="inferred from homology"/>
<dbReference type="OrthoDB" id="10254221at2759"/>
<dbReference type="EMBL" id="KN847521">
    <property type="protein sequence ID" value="KIV94911.1"/>
    <property type="molecule type" value="Genomic_DNA"/>
</dbReference>
<dbReference type="Gene3D" id="3.40.50.720">
    <property type="entry name" value="NAD(P)-binding Rossmann-like Domain"/>
    <property type="match status" value="1"/>
</dbReference>
<dbReference type="SUPFAM" id="SSF51735">
    <property type="entry name" value="NAD(P)-binding Rossmann-fold domains"/>
    <property type="match status" value="1"/>
</dbReference>
<dbReference type="Proteomes" id="UP000054302">
    <property type="component" value="Unassembled WGS sequence"/>
</dbReference>
<dbReference type="Pfam" id="PF13460">
    <property type="entry name" value="NAD_binding_10"/>
    <property type="match status" value="1"/>
</dbReference>
<sequence>MTQRHILLLGATGLSGIEFIKLALEQPAPPFLTLLVRKGSKSKVPTEALEHGSVRIVEGTLDDIATLNKALSAPEDTNQPSVTVVISFLGAYMALRPIITRDKSHPIADAFESTILPAMKSNGVSRIIALSTPTGCYSSAEAKSITWKWWFYTWMPALLAPQGNAEMAGIANAIISAGHNDKDLEWTVFRVPHLTQGGTPTTQVLAGHLDREFSGSLDLARSSLARWVWTELDEKAWLRATPLLANP</sequence>
<feature type="domain" description="NAD(P)-binding" evidence="2">
    <location>
        <begin position="10"/>
        <end position="234"/>
    </location>
</feature>